<feature type="transmembrane region" description="Helical" evidence="6">
    <location>
        <begin position="377"/>
        <end position="399"/>
    </location>
</feature>
<dbReference type="FunFam" id="1.20.1250.20:FF:000399">
    <property type="entry name" value="MFS general substrate transporter"/>
    <property type="match status" value="1"/>
</dbReference>
<feature type="transmembrane region" description="Helical" evidence="6">
    <location>
        <begin position="161"/>
        <end position="181"/>
    </location>
</feature>
<dbReference type="Pfam" id="PF07690">
    <property type="entry name" value="MFS_1"/>
    <property type="match status" value="1"/>
</dbReference>
<reference evidence="8 9" key="1">
    <citation type="submission" date="2024-02" db="EMBL/GenBank/DDBJ databases">
        <title>De novo assembly and annotation of 12 fungi associated with fruit tree decline syndrome in Ontario, Canada.</title>
        <authorList>
            <person name="Sulman M."/>
            <person name="Ellouze W."/>
            <person name="Ilyukhin E."/>
        </authorList>
    </citation>
    <scope>NUCLEOTIDE SEQUENCE [LARGE SCALE GENOMIC DNA]</scope>
    <source>
        <strain evidence="8 9">M11/M66-122</strain>
    </source>
</reference>
<comment type="subcellular location">
    <subcellularLocation>
        <location evidence="1">Membrane</location>
        <topology evidence="1">Multi-pass membrane protein</topology>
    </subcellularLocation>
</comment>
<dbReference type="InterPro" id="IPR036259">
    <property type="entry name" value="MFS_trans_sf"/>
</dbReference>
<proteinExistence type="predicted"/>
<keyword evidence="5 6" id="KW-0472">Membrane</keyword>
<gene>
    <name evidence="8" type="ORF">SLS62_003269</name>
</gene>
<sequence length="548" mass="60607">MAHISSEQPVDKLVTDADADAENAAAATAAVAVQDAPARIEYSIERVEEVYKKLDLRIIPAFWVLYFLCSAIRSNIGLAQTMNADVGHDLTTVLHLTPQDVSTTLTLFYVAYVIFDCPSNLIMARLSPRVWMARIVFAVGVIGVCFTAVRDAWSVKLLRFLLGVVIAGMWPGMSYYLTLFYPPSRTGKRIGQYFTAAQVSAAVVGLVSAGFQLMDGLGGLVGFQWMFLVYGLLGVVLGVVLLWWLPDRPLPPGEPRARPRSRLLRWVPRSPEALGGEDALVHYEDLKRVYHPRPWTLADLGYVLIDWRLWPLTMMYFGVVGVGIGVQLYGTVIIRGINPAFTGVQLSLLFAPIWIMDLIAILLVTPVADRFHRLRPVFFSCATLIQIAGLLTVTFAPVARPWARYGGLLMVGFGLGPTVPTCMTWTNEIFQRRHGEVGVAAASALVSGLGNLGSVVTTYALYTGWPADAAAGPRQYRRSNYVMIAILCVSILSSFVMFVLLRIFGNEPTRRKVLSSGGNDPYDFQDGAARREVHQRGFGQLRWWNKRS</sequence>
<feature type="transmembrane region" description="Helical" evidence="6">
    <location>
        <begin position="437"/>
        <end position="461"/>
    </location>
</feature>
<keyword evidence="9" id="KW-1185">Reference proteome</keyword>
<dbReference type="GO" id="GO:1901604">
    <property type="term" value="F:dethiobiotin transmembrane transporter activity"/>
    <property type="evidence" value="ECO:0007669"/>
    <property type="project" value="TreeGrafter"/>
</dbReference>
<feature type="transmembrane region" description="Helical" evidence="6">
    <location>
        <begin position="346"/>
        <end position="365"/>
    </location>
</feature>
<evidence type="ECO:0000259" key="7">
    <source>
        <dbReference type="PROSITE" id="PS50850"/>
    </source>
</evidence>
<dbReference type="PANTHER" id="PTHR43791:SF33">
    <property type="entry name" value="VITAMIN H TRANSPORTER 1"/>
    <property type="match status" value="1"/>
</dbReference>
<feature type="transmembrane region" description="Helical" evidence="6">
    <location>
        <begin position="61"/>
        <end position="81"/>
    </location>
</feature>
<evidence type="ECO:0000313" key="8">
    <source>
        <dbReference type="EMBL" id="KAK7754711.1"/>
    </source>
</evidence>
<accession>A0AAN9UWD1</accession>
<protein>
    <recommendedName>
        <fullName evidence="7">Major facilitator superfamily (MFS) profile domain-containing protein</fullName>
    </recommendedName>
</protein>
<evidence type="ECO:0000256" key="4">
    <source>
        <dbReference type="ARBA" id="ARBA00022989"/>
    </source>
</evidence>
<dbReference type="EMBL" id="JAKJXP020000018">
    <property type="protein sequence ID" value="KAK7754711.1"/>
    <property type="molecule type" value="Genomic_DNA"/>
</dbReference>
<dbReference type="PROSITE" id="PS50850">
    <property type="entry name" value="MFS"/>
    <property type="match status" value="1"/>
</dbReference>
<feature type="transmembrane region" description="Helical" evidence="6">
    <location>
        <begin position="481"/>
        <end position="504"/>
    </location>
</feature>
<dbReference type="PANTHER" id="PTHR43791">
    <property type="entry name" value="PERMEASE-RELATED"/>
    <property type="match status" value="1"/>
</dbReference>
<dbReference type="FunFam" id="1.20.1250.20:FF:000278">
    <property type="entry name" value="Putative MFS transporter"/>
    <property type="match status" value="1"/>
</dbReference>
<dbReference type="InterPro" id="IPR020846">
    <property type="entry name" value="MFS_dom"/>
</dbReference>
<comment type="caution">
    <text evidence="8">The sequence shown here is derived from an EMBL/GenBank/DDBJ whole genome shotgun (WGS) entry which is preliminary data.</text>
</comment>
<dbReference type="GO" id="GO:1905135">
    <property type="term" value="P:biotin import across plasma membrane"/>
    <property type="evidence" value="ECO:0007669"/>
    <property type="project" value="TreeGrafter"/>
</dbReference>
<name>A0AAN9UWD1_9PEZI</name>
<feature type="domain" description="Major facilitator superfamily (MFS) profile" evidence="7">
    <location>
        <begin position="58"/>
        <end position="502"/>
    </location>
</feature>
<evidence type="ECO:0000256" key="5">
    <source>
        <dbReference type="ARBA" id="ARBA00023136"/>
    </source>
</evidence>
<dbReference type="GO" id="GO:0015295">
    <property type="term" value="F:solute:proton symporter activity"/>
    <property type="evidence" value="ECO:0007669"/>
    <property type="project" value="TreeGrafter"/>
</dbReference>
<feature type="transmembrane region" description="Helical" evidence="6">
    <location>
        <begin position="314"/>
        <end position="334"/>
    </location>
</feature>
<dbReference type="AlphaFoldDB" id="A0AAN9UWD1"/>
<keyword evidence="4 6" id="KW-1133">Transmembrane helix</keyword>
<evidence type="ECO:0000256" key="6">
    <source>
        <dbReference type="SAM" id="Phobius"/>
    </source>
</evidence>
<feature type="transmembrane region" description="Helical" evidence="6">
    <location>
        <begin position="225"/>
        <end position="245"/>
    </location>
</feature>
<evidence type="ECO:0000256" key="1">
    <source>
        <dbReference type="ARBA" id="ARBA00004141"/>
    </source>
</evidence>
<feature type="transmembrane region" description="Helical" evidence="6">
    <location>
        <begin position="101"/>
        <end position="119"/>
    </location>
</feature>
<dbReference type="Proteomes" id="UP001320420">
    <property type="component" value="Unassembled WGS sequence"/>
</dbReference>
<dbReference type="GO" id="GO:0005886">
    <property type="term" value="C:plasma membrane"/>
    <property type="evidence" value="ECO:0007669"/>
    <property type="project" value="TreeGrafter"/>
</dbReference>
<dbReference type="SUPFAM" id="SSF103473">
    <property type="entry name" value="MFS general substrate transporter"/>
    <property type="match status" value="1"/>
</dbReference>
<dbReference type="Gene3D" id="1.20.1250.20">
    <property type="entry name" value="MFS general substrate transporter like domains"/>
    <property type="match status" value="2"/>
</dbReference>
<feature type="transmembrane region" description="Helical" evidence="6">
    <location>
        <begin position="405"/>
        <end position="425"/>
    </location>
</feature>
<keyword evidence="2" id="KW-0813">Transport</keyword>
<feature type="transmembrane region" description="Helical" evidence="6">
    <location>
        <begin position="131"/>
        <end position="149"/>
    </location>
</feature>
<dbReference type="GO" id="GO:0015225">
    <property type="term" value="F:biotin transmembrane transporter activity"/>
    <property type="evidence" value="ECO:0007669"/>
    <property type="project" value="TreeGrafter"/>
</dbReference>
<keyword evidence="3 6" id="KW-0812">Transmembrane</keyword>
<dbReference type="InterPro" id="IPR011701">
    <property type="entry name" value="MFS"/>
</dbReference>
<feature type="transmembrane region" description="Helical" evidence="6">
    <location>
        <begin position="193"/>
        <end position="213"/>
    </location>
</feature>
<organism evidence="8 9">
    <name type="scientific">Diatrype stigma</name>
    <dbReference type="NCBI Taxonomy" id="117547"/>
    <lineage>
        <taxon>Eukaryota</taxon>
        <taxon>Fungi</taxon>
        <taxon>Dikarya</taxon>
        <taxon>Ascomycota</taxon>
        <taxon>Pezizomycotina</taxon>
        <taxon>Sordariomycetes</taxon>
        <taxon>Xylariomycetidae</taxon>
        <taxon>Xylariales</taxon>
        <taxon>Diatrypaceae</taxon>
        <taxon>Diatrype</taxon>
    </lineage>
</organism>
<evidence type="ECO:0000256" key="3">
    <source>
        <dbReference type="ARBA" id="ARBA00022692"/>
    </source>
</evidence>
<evidence type="ECO:0000256" key="2">
    <source>
        <dbReference type="ARBA" id="ARBA00022448"/>
    </source>
</evidence>
<evidence type="ECO:0000313" key="9">
    <source>
        <dbReference type="Proteomes" id="UP001320420"/>
    </source>
</evidence>